<feature type="binding site" evidence="1">
    <location>
        <position position="36"/>
    </location>
    <ligand>
        <name>Zn(2+)</name>
        <dbReference type="ChEBI" id="CHEBI:29105"/>
    </ligand>
</feature>
<dbReference type="CDD" id="cd02440">
    <property type="entry name" value="AdoMet_MTases"/>
    <property type="match status" value="1"/>
</dbReference>
<keyword evidence="1" id="KW-0479">Metal-binding</keyword>
<keyword evidence="2" id="KW-0949">S-adenosyl-L-methionine</keyword>
<accession>A0AA37UEV4</accession>
<evidence type="ECO:0000259" key="3">
    <source>
        <dbReference type="Pfam" id="PF13649"/>
    </source>
</evidence>
<name>A0AA37UEV4_9MICO</name>
<dbReference type="AlphaFoldDB" id="A0AA37UEV4"/>
<dbReference type="InterPro" id="IPR016718">
    <property type="entry name" value="rRNA_m1G-MeTrfase_A_prd"/>
</dbReference>
<dbReference type="InterPro" id="IPR029063">
    <property type="entry name" value="SAM-dependent_MTases_sf"/>
</dbReference>
<organism evidence="5 6">
    <name type="scientific">Arenivirga flava</name>
    <dbReference type="NCBI Taxonomy" id="1930060"/>
    <lineage>
        <taxon>Bacteria</taxon>
        <taxon>Bacillati</taxon>
        <taxon>Actinomycetota</taxon>
        <taxon>Actinomycetes</taxon>
        <taxon>Micrococcales</taxon>
        <taxon>Microbacteriaceae</taxon>
        <taxon>Arenivirga</taxon>
    </lineage>
</organism>
<protein>
    <submittedName>
        <fullName evidence="5">Ubiquinone biosynthesis protein</fullName>
    </submittedName>
</protein>
<comment type="caution">
    <text evidence="5">The sequence shown here is derived from an EMBL/GenBank/DDBJ whole genome shotgun (WGS) entry which is preliminary data.</text>
</comment>
<dbReference type="EMBL" id="BSUL01000001">
    <property type="protein sequence ID" value="GMA29148.1"/>
    <property type="molecule type" value="Genomic_DNA"/>
</dbReference>
<dbReference type="Pfam" id="PF21302">
    <property type="entry name" value="Zn_ribbon_RlmA"/>
    <property type="match status" value="1"/>
</dbReference>
<gene>
    <name evidence="5" type="ORF">GCM10025874_24010</name>
</gene>
<dbReference type="Gene3D" id="3.40.50.150">
    <property type="entry name" value="Vaccinia Virus protein VP39"/>
    <property type="match status" value="1"/>
</dbReference>
<feature type="binding site" evidence="2">
    <location>
        <begin position="103"/>
        <end position="104"/>
    </location>
    <ligand>
        <name>S-adenosyl-L-methionine</name>
        <dbReference type="ChEBI" id="CHEBI:59789"/>
    </ligand>
</feature>
<dbReference type="RefSeq" id="WP_284232980.1">
    <property type="nucleotide sequence ID" value="NZ_BSUL01000001.1"/>
</dbReference>
<dbReference type="GO" id="GO:0008168">
    <property type="term" value="F:methyltransferase activity"/>
    <property type="evidence" value="ECO:0007669"/>
    <property type="project" value="InterPro"/>
</dbReference>
<evidence type="ECO:0000256" key="2">
    <source>
        <dbReference type="PIRSR" id="PIRSR018249-2"/>
    </source>
</evidence>
<dbReference type="GO" id="GO:0046872">
    <property type="term" value="F:metal ion binding"/>
    <property type="evidence" value="ECO:0007669"/>
    <property type="project" value="UniProtKB-KW"/>
</dbReference>
<keyword evidence="1" id="KW-0862">Zinc</keyword>
<evidence type="ECO:0000313" key="6">
    <source>
        <dbReference type="Proteomes" id="UP001157160"/>
    </source>
</evidence>
<feature type="binding site" evidence="1">
    <location>
        <position position="19"/>
    </location>
    <ligand>
        <name>Zn(2+)</name>
        <dbReference type="ChEBI" id="CHEBI:29105"/>
    </ligand>
</feature>
<evidence type="ECO:0000259" key="4">
    <source>
        <dbReference type="Pfam" id="PF21302"/>
    </source>
</evidence>
<evidence type="ECO:0000256" key="1">
    <source>
        <dbReference type="PIRSR" id="PIRSR018249-1"/>
    </source>
</evidence>
<dbReference type="InterPro" id="IPR041698">
    <property type="entry name" value="Methyltransf_25"/>
</dbReference>
<feature type="domain" description="Methyltransferase" evidence="3">
    <location>
        <begin position="96"/>
        <end position="180"/>
    </location>
</feature>
<feature type="binding site" evidence="2">
    <location>
        <position position="191"/>
    </location>
    <ligand>
        <name>S-adenosyl-L-methionine</name>
        <dbReference type="ChEBI" id="CHEBI:59789"/>
    </ligand>
</feature>
<dbReference type="Proteomes" id="UP001157160">
    <property type="component" value="Unassembled WGS sequence"/>
</dbReference>
<dbReference type="PIRSF" id="PIRSF018249">
    <property type="entry name" value="MyrA_prd"/>
    <property type="match status" value="1"/>
</dbReference>
<reference evidence="5 6" key="1">
    <citation type="journal article" date="2014" name="Int. J. Syst. Evol. Microbiol.">
        <title>Complete genome sequence of Corynebacterium casei LMG S-19264T (=DSM 44701T), isolated from a smear-ripened cheese.</title>
        <authorList>
            <consortium name="US DOE Joint Genome Institute (JGI-PGF)"/>
            <person name="Walter F."/>
            <person name="Albersmeier A."/>
            <person name="Kalinowski J."/>
            <person name="Ruckert C."/>
        </authorList>
    </citation>
    <scope>NUCLEOTIDE SEQUENCE [LARGE SCALE GENOMIC DNA]</scope>
    <source>
        <strain evidence="5 6">NBRC 112289</strain>
    </source>
</reference>
<feature type="domain" description="23S rRNA (guanine(745)-N(1))-methyltransferase N-terminal" evidence="4">
    <location>
        <begin position="15"/>
        <end position="49"/>
    </location>
</feature>
<dbReference type="InterPro" id="IPR048647">
    <property type="entry name" value="RlmA_N"/>
</dbReference>
<dbReference type="SUPFAM" id="SSF53335">
    <property type="entry name" value="S-adenosyl-L-methionine-dependent methyltransferases"/>
    <property type="match status" value="1"/>
</dbReference>
<sequence>MPAAPIPDETLAALACPVCGGGLRMHGAAIGCDAGHRFDRARQGHLTLLAGRTPFESDTAAMVAARERFLDGGWHVPTAAALAETAAAEAPGARLVLDVGGGTGWYAARVLDALPAARGLSLDLSKAAAARAARAHPRLASIVADAWAGLPLQQGSVDVALSVFAPRNADELARVLAPGGVLLVAVPEADHLAELVEPLGMLRVDPRKQERLAERLGAFERGAVRAVRRELRLDRAAARDLVLMGPSAFHAEPALLDERLAALPESIHATLAVTVAAYRLR</sequence>
<feature type="binding site" evidence="1">
    <location>
        <position position="32"/>
    </location>
    <ligand>
        <name>Zn(2+)</name>
        <dbReference type="ChEBI" id="CHEBI:29105"/>
    </ligand>
</feature>
<keyword evidence="6" id="KW-1185">Reference proteome</keyword>
<evidence type="ECO:0000313" key="5">
    <source>
        <dbReference type="EMBL" id="GMA29148.1"/>
    </source>
</evidence>
<feature type="binding site" evidence="1">
    <location>
        <position position="16"/>
    </location>
    <ligand>
        <name>Zn(2+)</name>
        <dbReference type="ChEBI" id="CHEBI:29105"/>
    </ligand>
</feature>
<keyword evidence="5" id="KW-0830">Ubiquinone</keyword>
<proteinExistence type="predicted"/>
<dbReference type="Pfam" id="PF13649">
    <property type="entry name" value="Methyltransf_25"/>
    <property type="match status" value="1"/>
</dbReference>